<dbReference type="AlphaFoldDB" id="B2YGG4"/>
<dbReference type="GO" id="GO:0007178">
    <property type="term" value="P:cell surface receptor protein serine/threonine kinase signaling pathway"/>
    <property type="evidence" value="ECO:0000318"/>
    <property type="project" value="GO_Central"/>
</dbReference>
<dbReference type="Gene3D" id="2.60.120.970">
    <property type="match status" value="1"/>
</dbReference>
<evidence type="ECO:0000313" key="10">
    <source>
        <dbReference type="EnsemblMetazoa" id="NP_001121540"/>
    </source>
</evidence>
<evidence type="ECO:0000313" key="9">
    <source>
        <dbReference type="EMBL" id="ACD02238.1"/>
    </source>
</evidence>
<dbReference type="InterPro" id="IPR001111">
    <property type="entry name" value="TGF-b_propeptide"/>
</dbReference>
<dbReference type="PANTHER" id="PTHR11848">
    <property type="entry name" value="TGF-BETA FAMILY"/>
    <property type="match status" value="1"/>
</dbReference>
<dbReference type="GO" id="GO:0005125">
    <property type="term" value="F:cytokine activity"/>
    <property type="evidence" value="ECO:0000318"/>
    <property type="project" value="GO_Central"/>
</dbReference>
<keyword evidence="3" id="KW-0964">Secreted</keyword>
<dbReference type="EMBL" id="EU526314">
    <property type="protein sequence ID" value="ACD02238.1"/>
    <property type="molecule type" value="mRNA"/>
</dbReference>
<reference evidence="11" key="2">
    <citation type="submission" date="2015-02" db="EMBL/GenBank/DDBJ databases">
        <title>Genome sequencing for Strongylocentrotus purpuratus.</title>
        <authorList>
            <person name="Murali S."/>
            <person name="Liu Y."/>
            <person name="Vee V."/>
            <person name="English A."/>
            <person name="Wang M."/>
            <person name="Skinner E."/>
            <person name="Han Y."/>
            <person name="Muzny D.M."/>
            <person name="Worley K.C."/>
            <person name="Gibbs R.A."/>
        </authorList>
    </citation>
    <scope>NUCLEOTIDE SEQUENCE</scope>
</reference>
<sequence>MSWASLILSPIIFVEESDNMVNLSGPYFLHGNAILFAFALLMWCCPTTQVTLNRDRGVVAVDDPLADGVRSDGHSSSSLVSRVGASITPPSVVAYPQQQVHDRGSVSGGTHSSGNEVPDGVDNAKHVSSTKSPLAGGVRPSTRVNMEKHLVSGSREGGGEKRTGDALHSPVSRVVGSSSEERGKGDEEVSLRRPSETLGGGGGNEMDVNGDILEEESPEPTKRMLNDSPTSGGGDDIDSEGVNDVPKQTTCEKCKKQQDEDLLEEYDPNAMMQLRIESIKRRILDKLRMEYDSSEDYYGKTTRVIITTKAEAPPCPITSVASSCFEFDVSGVVRSRIATAELWLYWNGENSSGSSTNQTLTISQISGHGLRTSRHIMNHHVPASQPAGWFTVDIKHTVRRWRSHSHHDQVVKITCPTCESNAILPFAVEDSYRPFIVVRVAEETTTRKRRNVNCYARTTDCCRQIFRVHFLDLGWDWVISPRGFDANYCRGSCSNFNSPSLTHTSIMHTAREKNPNFNIPRPCCTPRSTGTLSMIYINEDGQFYTVDMPEMRILSCGCS</sequence>
<feature type="region of interest" description="Disordered" evidence="7">
    <location>
        <begin position="99"/>
        <end position="253"/>
    </location>
</feature>
<protein>
    <submittedName>
        <fullName evidence="9">Activin B</fullName>
    </submittedName>
</protein>
<keyword evidence="11" id="KW-1185">Reference proteome</keyword>
<keyword evidence="4 6" id="KW-0339">Growth factor</keyword>
<dbReference type="CDD" id="cd13752">
    <property type="entry name" value="TGF_beta_INHB"/>
    <property type="match status" value="1"/>
</dbReference>
<dbReference type="OMA" id="MIPPHRM"/>
<feature type="domain" description="TGF-beta family profile" evidence="8">
    <location>
        <begin position="447"/>
        <end position="559"/>
    </location>
</feature>
<accession>B2YGG4</accession>
<dbReference type="InterPro" id="IPR029034">
    <property type="entry name" value="Cystine-knot_cytokine"/>
</dbReference>
<dbReference type="SUPFAM" id="SSF57501">
    <property type="entry name" value="Cystine-knot cytokines"/>
    <property type="match status" value="1"/>
</dbReference>
<proteinExistence type="evidence at transcript level"/>
<evidence type="ECO:0000256" key="6">
    <source>
        <dbReference type="RuleBase" id="RU000354"/>
    </source>
</evidence>
<evidence type="ECO:0000256" key="7">
    <source>
        <dbReference type="SAM" id="MobiDB-lite"/>
    </source>
</evidence>
<dbReference type="GO" id="GO:0008083">
    <property type="term" value="F:growth factor activity"/>
    <property type="evidence" value="ECO:0007669"/>
    <property type="project" value="UniProtKB-KW"/>
</dbReference>
<name>B2YGG4_STRPU</name>
<dbReference type="InterPro" id="IPR015615">
    <property type="entry name" value="TGF-beta-rel"/>
</dbReference>
<dbReference type="PROSITE" id="PS00250">
    <property type="entry name" value="TGF_BETA_1"/>
    <property type="match status" value="1"/>
</dbReference>
<dbReference type="RefSeq" id="NP_001121540.1">
    <property type="nucleotide sequence ID" value="NM_001128068.1"/>
</dbReference>
<dbReference type="EnsemblMetazoa" id="NM_001128068">
    <property type="protein sequence ID" value="NP_001121540"/>
    <property type="gene ID" value="LOC100147806"/>
</dbReference>
<dbReference type="Proteomes" id="UP000007110">
    <property type="component" value="Unassembled WGS sequence"/>
</dbReference>
<reference evidence="9" key="1">
    <citation type="journal article" date="2009" name="PLoS Biol.">
        <title>Gene regulatory network interactions in sea urchin endomesoderm induction.</title>
        <authorList>
            <person name="Sethi A.J."/>
            <person name="Angerer R.C."/>
            <person name="Angerer L.M."/>
        </authorList>
    </citation>
    <scope>NUCLEOTIDE SEQUENCE</scope>
</reference>
<dbReference type="Pfam" id="PF00019">
    <property type="entry name" value="TGF_beta"/>
    <property type="match status" value="1"/>
</dbReference>
<dbReference type="OrthoDB" id="6516235at2759"/>
<dbReference type="InParanoid" id="B2YGG4"/>
<feature type="compositionally biased region" description="Basic and acidic residues" evidence="7">
    <location>
        <begin position="179"/>
        <end position="195"/>
    </location>
</feature>
<keyword evidence="5" id="KW-1015">Disulfide bond</keyword>
<comment type="similarity">
    <text evidence="2 6">Belongs to the TGF-beta family.</text>
</comment>
<evidence type="ECO:0000256" key="2">
    <source>
        <dbReference type="ARBA" id="ARBA00006656"/>
    </source>
</evidence>
<dbReference type="GeneID" id="100147806"/>
<dbReference type="InterPro" id="IPR017948">
    <property type="entry name" value="TGFb_CS"/>
</dbReference>
<evidence type="ECO:0000256" key="4">
    <source>
        <dbReference type="ARBA" id="ARBA00023030"/>
    </source>
</evidence>
<reference evidence="10" key="3">
    <citation type="submission" date="2021-01" db="UniProtKB">
        <authorList>
            <consortium name="EnsemblMetazoa"/>
        </authorList>
    </citation>
    <scope>IDENTIFICATION</scope>
</reference>
<evidence type="ECO:0000256" key="3">
    <source>
        <dbReference type="ARBA" id="ARBA00022525"/>
    </source>
</evidence>
<evidence type="ECO:0000259" key="8">
    <source>
        <dbReference type="PROSITE" id="PS51362"/>
    </source>
</evidence>
<dbReference type="KEGG" id="spu:100147806"/>
<dbReference type="GO" id="GO:0005615">
    <property type="term" value="C:extracellular space"/>
    <property type="evidence" value="ECO:0000318"/>
    <property type="project" value="GO_Central"/>
</dbReference>
<dbReference type="SMART" id="SM00204">
    <property type="entry name" value="TGFB"/>
    <property type="match status" value="1"/>
</dbReference>
<dbReference type="PROSITE" id="PS51362">
    <property type="entry name" value="TGF_BETA_2"/>
    <property type="match status" value="1"/>
</dbReference>
<organism evidence="9">
    <name type="scientific">Strongylocentrotus purpuratus</name>
    <name type="common">Purple sea urchin</name>
    <dbReference type="NCBI Taxonomy" id="7668"/>
    <lineage>
        <taxon>Eukaryota</taxon>
        <taxon>Metazoa</taxon>
        <taxon>Echinodermata</taxon>
        <taxon>Eleutherozoa</taxon>
        <taxon>Echinozoa</taxon>
        <taxon>Echinoidea</taxon>
        <taxon>Euechinoidea</taxon>
        <taxon>Echinacea</taxon>
        <taxon>Camarodonta</taxon>
        <taxon>Echinidea</taxon>
        <taxon>Strongylocentrotidae</taxon>
        <taxon>Strongylocentrotus</taxon>
    </lineage>
</organism>
<dbReference type="Gene3D" id="2.10.90.10">
    <property type="entry name" value="Cystine-knot cytokines"/>
    <property type="match status" value="1"/>
</dbReference>
<comment type="subcellular location">
    <subcellularLocation>
        <location evidence="1">Secreted</location>
    </subcellularLocation>
</comment>
<evidence type="ECO:0000256" key="1">
    <source>
        <dbReference type="ARBA" id="ARBA00004613"/>
    </source>
</evidence>
<evidence type="ECO:0000256" key="5">
    <source>
        <dbReference type="ARBA" id="ARBA00023157"/>
    </source>
</evidence>
<dbReference type="InterPro" id="IPR001839">
    <property type="entry name" value="TGF-b_C"/>
</dbReference>
<dbReference type="PANTHER" id="PTHR11848:SF309">
    <property type="entry name" value="INHIBIN BETA CHAIN"/>
    <property type="match status" value="1"/>
</dbReference>
<dbReference type="Pfam" id="PF00688">
    <property type="entry name" value="TGFb_propeptide"/>
    <property type="match status" value="1"/>
</dbReference>
<evidence type="ECO:0000313" key="11">
    <source>
        <dbReference type="Proteomes" id="UP000007110"/>
    </source>
</evidence>